<dbReference type="AlphaFoldDB" id="A0A0P0N4Q9"/>
<evidence type="ECO:0000313" key="3">
    <source>
        <dbReference type="Proteomes" id="UP000058613"/>
    </source>
</evidence>
<accession>A0A0P0N4Q9</accession>
<dbReference type="PATRIC" id="fig|1273541.4.peg.1765"/>
<proteinExistence type="predicted"/>
<dbReference type="EMBL" id="CP013011">
    <property type="protein sequence ID" value="ALL01699.1"/>
    <property type="molecule type" value="Genomic_DNA"/>
</dbReference>
<dbReference type="PANTHER" id="PTHR43691">
    <property type="entry name" value="URIDINE PHOSPHORYLASE"/>
    <property type="match status" value="1"/>
</dbReference>
<dbReference type="InterPro" id="IPR035994">
    <property type="entry name" value="Nucleoside_phosphorylase_sf"/>
</dbReference>
<dbReference type="Gene3D" id="3.40.50.1580">
    <property type="entry name" value="Nucleoside phosphorylase domain"/>
    <property type="match status" value="1"/>
</dbReference>
<name>A0A0P0N4Q9_9CREN</name>
<reference evidence="2 3" key="1">
    <citation type="submission" date="2015-10" db="EMBL/GenBank/DDBJ databases">
        <title>Complete genome sequence of hyperthermophilic archaeon Pyrodictium delaneyi Su06.</title>
        <authorList>
            <person name="Jung J.-H."/>
            <person name="Lin J."/>
            <person name="Holden J.F."/>
            <person name="Park C.-S."/>
        </authorList>
    </citation>
    <scope>NUCLEOTIDE SEQUENCE [LARGE SCALE GENOMIC DNA]</scope>
    <source>
        <strain evidence="2 3">Su06</strain>
    </source>
</reference>
<evidence type="ECO:0000259" key="1">
    <source>
        <dbReference type="Pfam" id="PF01048"/>
    </source>
</evidence>
<dbReference type="PANTHER" id="PTHR43691:SF11">
    <property type="entry name" value="FI09636P-RELATED"/>
    <property type="match status" value="1"/>
</dbReference>
<dbReference type="KEGG" id="pdl:Pyrde_1656"/>
<dbReference type="CDD" id="cd17764">
    <property type="entry name" value="MTAP_SsMTAPI_like"/>
    <property type="match status" value="1"/>
</dbReference>
<gene>
    <name evidence="2" type="ORF">Pyrde_1656</name>
</gene>
<dbReference type="STRING" id="1273541.Pyrde_1656"/>
<protein>
    <submittedName>
        <fullName evidence="2">Uridine phosphorylase</fullName>
    </submittedName>
</protein>
<dbReference type="GO" id="GO:0009116">
    <property type="term" value="P:nucleoside metabolic process"/>
    <property type="evidence" value="ECO:0007669"/>
    <property type="project" value="InterPro"/>
</dbReference>
<sequence>MWGACAVKPQHIRISPEEVAERVVVVGDPARAKFLAENFLEDSKLVNEKRGFHVYTGYYNGTRVSVAVHGIGGPSAAIVFEELYMLGARTMIRLGTAGGLVPQLEIGDAVVATGAAYIHGGTIGSYVPDACMVAAPNPLLTTLLYEKAKAIHGKVYLGPVFSSDAFYAEDAHFVEKWSKRGIIAVEMEVATLYALAAMRGFNAAALLVISDNLAVPGKEELKHHEELEPFVEKAAKAVFEAITSFNRG</sequence>
<dbReference type="GO" id="GO:0005829">
    <property type="term" value="C:cytosol"/>
    <property type="evidence" value="ECO:0007669"/>
    <property type="project" value="TreeGrafter"/>
</dbReference>
<organism evidence="2 3">
    <name type="scientific">Pyrodictium delaneyi</name>
    <dbReference type="NCBI Taxonomy" id="1273541"/>
    <lineage>
        <taxon>Archaea</taxon>
        <taxon>Thermoproteota</taxon>
        <taxon>Thermoprotei</taxon>
        <taxon>Desulfurococcales</taxon>
        <taxon>Pyrodictiaceae</taxon>
        <taxon>Pyrodictium</taxon>
    </lineage>
</organism>
<dbReference type="GO" id="GO:0003824">
    <property type="term" value="F:catalytic activity"/>
    <property type="evidence" value="ECO:0007669"/>
    <property type="project" value="InterPro"/>
</dbReference>
<dbReference type="SUPFAM" id="SSF53167">
    <property type="entry name" value="Purine and uridine phosphorylases"/>
    <property type="match status" value="1"/>
</dbReference>
<evidence type="ECO:0000313" key="2">
    <source>
        <dbReference type="EMBL" id="ALL01699.1"/>
    </source>
</evidence>
<feature type="domain" description="Nucleoside phosphorylase" evidence="1">
    <location>
        <begin position="22"/>
        <end position="245"/>
    </location>
</feature>
<dbReference type="Pfam" id="PF01048">
    <property type="entry name" value="PNP_UDP_1"/>
    <property type="match status" value="1"/>
</dbReference>
<dbReference type="Proteomes" id="UP000058613">
    <property type="component" value="Chromosome"/>
</dbReference>
<dbReference type="InterPro" id="IPR000845">
    <property type="entry name" value="Nucleoside_phosphorylase_d"/>
</dbReference>